<organism evidence="2 3">
    <name type="scientific">Rubrivivax rivuli</name>
    <dbReference type="NCBI Taxonomy" id="1862385"/>
    <lineage>
        <taxon>Bacteria</taxon>
        <taxon>Pseudomonadati</taxon>
        <taxon>Pseudomonadota</taxon>
        <taxon>Betaproteobacteria</taxon>
        <taxon>Burkholderiales</taxon>
        <taxon>Sphaerotilaceae</taxon>
        <taxon>Rubrivivax</taxon>
    </lineage>
</organism>
<evidence type="ECO:0000313" key="3">
    <source>
        <dbReference type="Proteomes" id="UP000285575"/>
    </source>
</evidence>
<dbReference type="RefSeq" id="WP_128228583.1">
    <property type="nucleotide sequence ID" value="NZ_SACR01000003.1"/>
</dbReference>
<proteinExistence type="predicted"/>
<dbReference type="EMBL" id="SACR01000003">
    <property type="protein sequence ID" value="RVU46217.1"/>
    <property type="molecule type" value="Genomic_DNA"/>
</dbReference>
<dbReference type="AlphaFoldDB" id="A0A437RHG0"/>
<comment type="caution">
    <text evidence="2">The sequence shown here is derived from an EMBL/GenBank/DDBJ whole genome shotgun (WGS) entry which is preliminary data.</text>
</comment>
<feature type="compositionally biased region" description="Low complexity" evidence="1">
    <location>
        <begin position="17"/>
        <end position="27"/>
    </location>
</feature>
<sequence>MPVQINELSLQVDDDGAPAAGQTPPAPLPLAAEAWRAQWLAARLAEQQARWAATDRDDER</sequence>
<feature type="region of interest" description="Disordered" evidence="1">
    <location>
        <begin position="1"/>
        <end position="27"/>
    </location>
</feature>
<name>A0A437RHG0_9BURK</name>
<evidence type="ECO:0000313" key="2">
    <source>
        <dbReference type="EMBL" id="RVU46217.1"/>
    </source>
</evidence>
<reference evidence="2 3" key="1">
    <citation type="submission" date="2019-01" db="EMBL/GenBank/DDBJ databases">
        <authorList>
            <person name="Chen W.-M."/>
        </authorList>
    </citation>
    <scope>NUCLEOTIDE SEQUENCE [LARGE SCALE GENOMIC DNA]</scope>
    <source>
        <strain evidence="2 3">KYPY4</strain>
    </source>
</reference>
<protein>
    <submittedName>
        <fullName evidence="2">Uncharacterized protein</fullName>
    </submittedName>
</protein>
<evidence type="ECO:0000256" key="1">
    <source>
        <dbReference type="SAM" id="MobiDB-lite"/>
    </source>
</evidence>
<gene>
    <name evidence="2" type="ORF">EOE66_10190</name>
</gene>
<keyword evidence="3" id="KW-1185">Reference proteome</keyword>
<dbReference type="Proteomes" id="UP000285575">
    <property type="component" value="Unassembled WGS sequence"/>
</dbReference>
<accession>A0A437RHG0</accession>